<proteinExistence type="predicted"/>
<evidence type="ECO:0000256" key="1">
    <source>
        <dbReference type="ARBA" id="ARBA00022723"/>
    </source>
</evidence>
<dbReference type="InterPro" id="IPR002893">
    <property type="entry name" value="Znf_MYND"/>
</dbReference>
<dbReference type="Gene3D" id="6.10.140.2220">
    <property type="match status" value="1"/>
</dbReference>
<name>A0A5C3PI81_9APHY</name>
<evidence type="ECO:0000256" key="4">
    <source>
        <dbReference type="PROSITE-ProRule" id="PRU00134"/>
    </source>
</evidence>
<sequence>MAFRRDAFHDAYECGSQCRKCVPGVARYLANNPTENLAATHAGSILELAARCATGCAAPLRPDAALLFTDIVLKRNRAHEQIRSRLPISDKDHVHAHAAASLASLIKYRLKPTAGSLLAYLEDADLLHAVTDADTAIDNGFRFAGAFEVAAVVLQLGEAHAQDVRGGARFGKYKQLWRAYDVRQRILEKMRHAPSRYTCAEPSCGFRSLKAHQFRRCAGSCSPEVKPGYCSRACQRKDWERHKAVCEP</sequence>
<evidence type="ECO:0000313" key="7">
    <source>
        <dbReference type="Proteomes" id="UP000308197"/>
    </source>
</evidence>
<keyword evidence="1" id="KW-0479">Metal-binding</keyword>
<reference evidence="6 7" key="1">
    <citation type="journal article" date="2019" name="Nat. Ecol. Evol.">
        <title>Megaphylogeny resolves global patterns of mushroom evolution.</title>
        <authorList>
            <person name="Varga T."/>
            <person name="Krizsan K."/>
            <person name="Foldi C."/>
            <person name="Dima B."/>
            <person name="Sanchez-Garcia M."/>
            <person name="Sanchez-Ramirez S."/>
            <person name="Szollosi G.J."/>
            <person name="Szarkandi J.G."/>
            <person name="Papp V."/>
            <person name="Albert L."/>
            <person name="Andreopoulos W."/>
            <person name="Angelini C."/>
            <person name="Antonin V."/>
            <person name="Barry K.W."/>
            <person name="Bougher N.L."/>
            <person name="Buchanan P."/>
            <person name="Buyck B."/>
            <person name="Bense V."/>
            <person name="Catcheside P."/>
            <person name="Chovatia M."/>
            <person name="Cooper J."/>
            <person name="Damon W."/>
            <person name="Desjardin D."/>
            <person name="Finy P."/>
            <person name="Geml J."/>
            <person name="Haridas S."/>
            <person name="Hughes K."/>
            <person name="Justo A."/>
            <person name="Karasinski D."/>
            <person name="Kautmanova I."/>
            <person name="Kiss B."/>
            <person name="Kocsube S."/>
            <person name="Kotiranta H."/>
            <person name="LaButti K.M."/>
            <person name="Lechner B.E."/>
            <person name="Liimatainen K."/>
            <person name="Lipzen A."/>
            <person name="Lukacs Z."/>
            <person name="Mihaltcheva S."/>
            <person name="Morgado L.N."/>
            <person name="Niskanen T."/>
            <person name="Noordeloos M.E."/>
            <person name="Ohm R.A."/>
            <person name="Ortiz-Santana B."/>
            <person name="Ovrebo C."/>
            <person name="Racz N."/>
            <person name="Riley R."/>
            <person name="Savchenko A."/>
            <person name="Shiryaev A."/>
            <person name="Soop K."/>
            <person name="Spirin V."/>
            <person name="Szebenyi C."/>
            <person name="Tomsovsky M."/>
            <person name="Tulloss R.E."/>
            <person name="Uehling J."/>
            <person name="Grigoriev I.V."/>
            <person name="Vagvolgyi C."/>
            <person name="Papp T."/>
            <person name="Martin F.M."/>
            <person name="Miettinen O."/>
            <person name="Hibbett D.S."/>
            <person name="Nagy L.G."/>
        </authorList>
    </citation>
    <scope>NUCLEOTIDE SEQUENCE [LARGE SCALE GENOMIC DNA]</scope>
    <source>
        <strain evidence="6 7">HHB13444</strain>
    </source>
</reference>
<feature type="domain" description="MYND-type" evidence="5">
    <location>
        <begin position="201"/>
        <end position="246"/>
    </location>
</feature>
<evidence type="ECO:0000256" key="3">
    <source>
        <dbReference type="ARBA" id="ARBA00022833"/>
    </source>
</evidence>
<accession>A0A5C3PI81</accession>
<dbReference type="InParanoid" id="A0A5C3PI81"/>
<dbReference type="Pfam" id="PF01753">
    <property type="entry name" value="zf-MYND"/>
    <property type="match status" value="1"/>
</dbReference>
<dbReference type="SUPFAM" id="SSF144232">
    <property type="entry name" value="HIT/MYND zinc finger-like"/>
    <property type="match status" value="1"/>
</dbReference>
<dbReference type="AlphaFoldDB" id="A0A5C3PI81"/>
<dbReference type="Proteomes" id="UP000308197">
    <property type="component" value="Unassembled WGS sequence"/>
</dbReference>
<evidence type="ECO:0000313" key="6">
    <source>
        <dbReference type="EMBL" id="TFK89495.1"/>
    </source>
</evidence>
<dbReference type="STRING" id="1314778.A0A5C3PI81"/>
<gene>
    <name evidence="6" type="ORF">K466DRAFT_584550</name>
</gene>
<evidence type="ECO:0000256" key="2">
    <source>
        <dbReference type="ARBA" id="ARBA00022771"/>
    </source>
</evidence>
<evidence type="ECO:0000259" key="5">
    <source>
        <dbReference type="PROSITE" id="PS50865"/>
    </source>
</evidence>
<keyword evidence="7" id="KW-1185">Reference proteome</keyword>
<dbReference type="PROSITE" id="PS50865">
    <property type="entry name" value="ZF_MYND_2"/>
    <property type="match status" value="1"/>
</dbReference>
<keyword evidence="3" id="KW-0862">Zinc</keyword>
<dbReference type="GO" id="GO:0008270">
    <property type="term" value="F:zinc ion binding"/>
    <property type="evidence" value="ECO:0007669"/>
    <property type="project" value="UniProtKB-KW"/>
</dbReference>
<protein>
    <recommendedName>
        <fullName evidence="5">MYND-type domain-containing protein</fullName>
    </recommendedName>
</protein>
<organism evidence="6 7">
    <name type="scientific">Polyporus arcularius HHB13444</name>
    <dbReference type="NCBI Taxonomy" id="1314778"/>
    <lineage>
        <taxon>Eukaryota</taxon>
        <taxon>Fungi</taxon>
        <taxon>Dikarya</taxon>
        <taxon>Basidiomycota</taxon>
        <taxon>Agaricomycotina</taxon>
        <taxon>Agaricomycetes</taxon>
        <taxon>Polyporales</taxon>
        <taxon>Polyporaceae</taxon>
        <taxon>Polyporus</taxon>
    </lineage>
</organism>
<dbReference type="EMBL" id="ML211074">
    <property type="protein sequence ID" value="TFK89495.1"/>
    <property type="molecule type" value="Genomic_DNA"/>
</dbReference>
<keyword evidence="2 4" id="KW-0863">Zinc-finger</keyword>